<keyword evidence="3" id="KW-1185">Reference proteome</keyword>
<protein>
    <submittedName>
        <fullName evidence="2">Uncharacterized protein</fullName>
    </submittedName>
</protein>
<dbReference type="AlphaFoldDB" id="F4QR55"/>
<dbReference type="STRING" id="715226.ABI_37240"/>
<name>F4QR55_9CAUL</name>
<organism evidence="2 3">
    <name type="scientific">Asticcacaulis biprosthecium C19</name>
    <dbReference type="NCBI Taxonomy" id="715226"/>
    <lineage>
        <taxon>Bacteria</taxon>
        <taxon>Pseudomonadati</taxon>
        <taxon>Pseudomonadota</taxon>
        <taxon>Alphaproteobacteria</taxon>
        <taxon>Caulobacterales</taxon>
        <taxon>Caulobacteraceae</taxon>
        <taxon>Asticcacaulis</taxon>
    </lineage>
</organism>
<reference evidence="3" key="1">
    <citation type="submission" date="2011-03" db="EMBL/GenBank/DDBJ databases">
        <title>Draft genome sequence of Brevundimonas diminuta.</title>
        <authorList>
            <person name="Brown P.J.B."/>
            <person name="Buechlein A."/>
            <person name="Hemmerich C."/>
            <person name="Brun Y.V."/>
        </authorList>
    </citation>
    <scope>NUCLEOTIDE SEQUENCE [LARGE SCALE GENOMIC DNA]</scope>
    <source>
        <strain evidence="3">C19</strain>
    </source>
</reference>
<evidence type="ECO:0000313" key="3">
    <source>
        <dbReference type="Proteomes" id="UP000006512"/>
    </source>
</evidence>
<feature type="signal peptide" evidence="1">
    <location>
        <begin position="1"/>
        <end position="19"/>
    </location>
</feature>
<accession>F4QR55</accession>
<dbReference type="EMBL" id="GL883079">
    <property type="protein sequence ID" value="EGF90692.1"/>
    <property type="molecule type" value="Genomic_DNA"/>
</dbReference>
<keyword evidence="1" id="KW-0732">Signal</keyword>
<gene>
    <name evidence="2" type="ORF">ABI_37240</name>
</gene>
<evidence type="ECO:0000256" key="1">
    <source>
        <dbReference type="SAM" id="SignalP"/>
    </source>
</evidence>
<dbReference type="Proteomes" id="UP000006512">
    <property type="component" value="Unassembled WGS sequence"/>
</dbReference>
<sequence length="240" mass="27271">MAFLASAVMALSLFQTAPVADAPAPAEPAAAQTRGNIFTRWLPGKRKETPADAAATAETPEADVRVRGFRSWKQMFPDKKQKPLSEYHGDKIKKQRWSSGQWIIEVRRDGFADGTQCYLRTRETLTKSRISYADGVLGFRFKHHVDPNKVWFRVEDRPSKAWRAVFRDLHMLGLTVKPYASDYRDDTIILIPAEEMAGAREIAIRPEEEGKPEKFDIEGFDEAMAASKRVGCETYVREDF</sequence>
<feature type="chain" id="PRO_5003320387" evidence="1">
    <location>
        <begin position="20"/>
        <end position="240"/>
    </location>
</feature>
<evidence type="ECO:0000313" key="2">
    <source>
        <dbReference type="EMBL" id="EGF90692.1"/>
    </source>
</evidence>
<proteinExistence type="predicted"/>
<dbReference type="OrthoDB" id="7187837at2"/>
<dbReference type="HOGENOM" id="CLU_1154539_0_0_5"/>